<sequence length="126" mass="13943">MIKSRSGRRTHVPIVWSAWAAQMMMTSLCLSAYSNMDDTGFDAGFSETTIGVIAEPRRVTHVGKQFHHEKSERQSNLVVQCFQPPLRTSPVPSNLSTFSCSVEDVNMHKPTTTTTSENAGVSRNVI</sequence>
<evidence type="ECO:0000313" key="2">
    <source>
        <dbReference type="Proteomes" id="UP000492821"/>
    </source>
</evidence>
<accession>A0A7E4VDU1</accession>
<dbReference type="WBParaSite" id="Pan_g19662.t1">
    <property type="protein sequence ID" value="Pan_g19662.t1"/>
    <property type="gene ID" value="Pan_g19662"/>
</dbReference>
<name>A0A7E4VDU1_PANRE</name>
<reference evidence="2" key="1">
    <citation type="journal article" date="2013" name="Genetics">
        <title>The draft genome and transcriptome of Panagrellus redivivus are shaped by the harsh demands of a free-living lifestyle.</title>
        <authorList>
            <person name="Srinivasan J."/>
            <person name="Dillman A.R."/>
            <person name="Macchietto M.G."/>
            <person name="Heikkinen L."/>
            <person name="Lakso M."/>
            <person name="Fracchia K.M."/>
            <person name="Antoshechkin I."/>
            <person name="Mortazavi A."/>
            <person name="Wong G."/>
            <person name="Sternberg P.W."/>
        </authorList>
    </citation>
    <scope>NUCLEOTIDE SEQUENCE [LARGE SCALE GENOMIC DNA]</scope>
    <source>
        <strain evidence="2">MT8872</strain>
    </source>
</reference>
<feature type="chain" id="PRO_5028959795" evidence="1">
    <location>
        <begin position="32"/>
        <end position="126"/>
    </location>
</feature>
<reference evidence="3" key="2">
    <citation type="submission" date="2020-10" db="UniProtKB">
        <authorList>
            <consortium name="WormBaseParasite"/>
        </authorList>
    </citation>
    <scope>IDENTIFICATION</scope>
</reference>
<dbReference type="Proteomes" id="UP000492821">
    <property type="component" value="Unassembled WGS sequence"/>
</dbReference>
<dbReference type="AlphaFoldDB" id="A0A7E4VDU1"/>
<evidence type="ECO:0000313" key="3">
    <source>
        <dbReference type="WBParaSite" id="Pan_g19662.t1"/>
    </source>
</evidence>
<proteinExistence type="predicted"/>
<feature type="signal peptide" evidence="1">
    <location>
        <begin position="1"/>
        <end position="31"/>
    </location>
</feature>
<keyword evidence="1" id="KW-0732">Signal</keyword>
<protein>
    <submittedName>
        <fullName evidence="3">Secreted protein</fullName>
    </submittedName>
</protein>
<keyword evidence="2" id="KW-1185">Reference proteome</keyword>
<evidence type="ECO:0000256" key="1">
    <source>
        <dbReference type="SAM" id="SignalP"/>
    </source>
</evidence>
<organism evidence="2 3">
    <name type="scientific">Panagrellus redivivus</name>
    <name type="common">Microworm</name>
    <dbReference type="NCBI Taxonomy" id="6233"/>
    <lineage>
        <taxon>Eukaryota</taxon>
        <taxon>Metazoa</taxon>
        <taxon>Ecdysozoa</taxon>
        <taxon>Nematoda</taxon>
        <taxon>Chromadorea</taxon>
        <taxon>Rhabditida</taxon>
        <taxon>Tylenchina</taxon>
        <taxon>Panagrolaimomorpha</taxon>
        <taxon>Panagrolaimoidea</taxon>
        <taxon>Panagrolaimidae</taxon>
        <taxon>Panagrellus</taxon>
    </lineage>
</organism>